<evidence type="ECO:0000256" key="1">
    <source>
        <dbReference type="SAM" id="Phobius"/>
    </source>
</evidence>
<protein>
    <submittedName>
        <fullName evidence="2">Uncharacterized protein</fullName>
    </submittedName>
</protein>
<keyword evidence="1" id="KW-0812">Transmembrane</keyword>
<accession>A9PDR1</accession>
<reference evidence="2" key="1">
    <citation type="journal article" date="2008" name="BMC Genomics">
        <title>Analysis of 4,664 high-quality sequence-finished poplar full-length cDNA clones and their utility for the discovery of genes responding to insect feeding.</title>
        <authorList>
            <person name="Ralph S.G."/>
            <person name="Chun H.J."/>
            <person name="Cooper D."/>
            <person name="Kirkpatrick R."/>
            <person name="Kolosova N."/>
            <person name="Gunter L."/>
            <person name="Tuskan G.A."/>
            <person name="Douglas C.J."/>
            <person name="Holt R.A."/>
            <person name="Jones S.J."/>
            <person name="Marra M.A."/>
            <person name="Bohlmann J."/>
        </authorList>
    </citation>
    <scope>NUCLEOTIDE SEQUENCE</scope>
    <source>
        <tissue evidence="2">Phloem and cambium</tissue>
    </source>
</reference>
<proteinExistence type="evidence at transcript level"/>
<keyword evidence="1" id="KW-0472">Membrane</keyword>
<evidence type="ECO:0000313" key="2">
    <source>
        <dbReference type="EMBL" id="ABK94514.1"/>
    </source>
</evidence>
<keyword evidence="1" id="KW-1133">Transmembrane helix</keyword>
<organism evidence="2">
    <name type="scientific">Populus trichocarpa</name>
    <name type="common">Western balsam poplar</name>
    <name type="synonym">Populus balsamifera subsp. trichocarpa</name>
    <dbReference type="NCBI Taxonomy" id="3694"/>
    <lineage>
        <taxon>Eukaryota</taxon>
        <taxon>Viridiplantae</taxon>
        <taxon>Streptophyta</taxon>
        <taxon>Embryophyta</taxon>
        <taxon>Tracheophyta</taxon>
        <taxon>Spermatophyta</taxon>
        <taxon>Magnoliopsida</taxon>
        <taxon>eudicotyledons</taxon>
        <taxon>Gunneridae</taxon>
        <taxon>Pentapetalae</taxon>
        <taxon>rosids</taxon>
        <taxon>fabids</taxon>
        <taxon>Malpighiales</taxon>
        <taxon>Salicaceae</taxon>
        <taxon>Saliceae</taxon>
        <taxon>Populus</taxon>
    </lineage>
</organism>
<dbReference type="AlphaFoldDB" id="A9PDR1"/>
<dbReference type="EMBL" id="EF146439">
    <property type="protein sequence ID" value="ABK94514.1"/>
    <property type="molecule type" value="mRNA"/>
</dbReference>
<feature type="transmembrane region" description="Helical" evidence="1">
    <location>
        <begin position="39"/>
        <end position="58"/>
    </location>
</feature>
<name>A9PDR1_POPTR</name>
<sequence>MFRSCSFSGSGFLFLALLQRMNKAPITTNTKSKLPKRGSTIKITSLLLFLLTVVLLFGRLHGFRPLALPHIPILSLNASNEALWKALISGMGPCSLLDDISTVVKLNMSLKVLGIRPESML</sequence>